<protein>
    <submittedName>
        <fullName evidence="3">DUF4810 domain-containing protein</fullName>
    </submittedName>
</protein>
<dbReference type="InterPro" id="IPR014508">
    <property type="entry name" value="UCP020555_TPR-like"/>
</dbReference>
<dbReference type="PROSITE" id="PS51257">
    <property type="entry name" value="PROKAR_LIPOPROTEIN"/>
    <property type="match status" value="1"/>
</dbReference>
<evidence type="ECO:0000256" key="1">
    <source>
        <dbReference type="SAM" id="MobiDB-lite"/>
    </source>
</evidence>
<feature type="region of interest" description="Disordered" evidence="1">
    <location>
        <begin position="112"/>
        <end position="142"/>
    </location>
</feature>
<gene>
    <name evidence="3" type="ORF">EHV23_06035</name>
</gene>
<feature type="signal peptide" evidence="2">
    <location>
        <begin position="1"/>
        <end position="24"/>
    </location>
</feature>
<reference evidence="3 4" key="1">
    <citation type="submission" date="2018-11" db="EMBL/GenBank/DDBJ databases">
        <title>Genome sequencing of Lautropia sp. KCOM 2505 (= ChDC F240).</title>
        <authorList>
            <person name="Kook J.-K."/>
            <person name="Park S.-N."/>
            <person name="Lim Y.K."/>
        </authorList>
    </citation>
    <scope>NUCLEOTIDE SEQUENCE [LARGE SCALE GENOMIC DNA]</scope>
    <source>
        <strain evidence="3 4">KCOM 2505</strain>
    </source>
</reference>
<dbReference type="InterPro" id="IPR011990">
    <property type="entry name" value="TPR-like_helical_dom_sf"/>
</dbReference>
<dbReference type="Gene3D" id="1.25.40.10">
    <property type="entry name" value="Tetratricopeptide repeat domain"/>
    <property type="match status" value="1"/>
</dbReference>
<evidence type="ECO:0000313" key="3">
    <source>
        <dbReference type="EMBL" id="RRN45706.1"/>
    </source>
</evidence>
<organism evidence="3 4">
    <name type="scientific">Lautropia dentalis</name>
    <dbReference type="NCBI Taxonomy" id="2490857"/>
    <lineage>
        <taxon>Bacteria</taxon>
        <taxon>Pseudomonadati</taxon>
        <taxon>Pseudomonadota</taxon>
        <taxon>Betaproteobacteria</taxon>
        <taxon>Burkholderiales</taxon>
        <taxon>Burkholderiaceae</taxon>
        <taxon>Lautropia</taxon>
    </lineage>
</organism>
<feature type="chain" id="PRO_5019462521" evidence="2">
    <location>
        <begin position="25"/>
        <end position="142"/>
    </location>
</feature>
<sequence>MKSRFCRLALAAAPALLLAACASAPKPLFHWGEYPDAVYGYYQDSGDWDSQEKVLTKAITEARSKNLKVGPGIYAQLGLVMAKQGRDAEAQAAFRQEAMLYPESAVFMQRLTGMKRGGKDTSGTPQAPKDDAPKAGQGGSAS</sequence>
<accession>A0A426FSM4</accession>
<comment type="caution">
    <text evidence="3">The sequence shown here is derived from an EMBL/GenBank/DDBJ whole genome shotgun (WGS) entry which is preliminary data.</text>
</comment>
<dbReference type="OrthoDB" id="9800218at2"/>
<keyword evidence="2" id="KW-0732">Signal</keyword>
<evidence type="ECO:0000313" key="4">
    <source>
        <dbReference type="Proteomes" id="UP000270261"/>
    </source>
</evidence>
<proteinExistence type="predicted"/>
<dbReference type="EMBL" id="RRUE01000001">
    <property type="protein sequence ID" value="RRN45706.1"/>
    <property type="molecule type" value="Genomic_DNA"/>
</dbReference>
<name>A0A426FSM4_9BURK</name>
<keyword evidence="4" id="KW-1185">Reference proteome</keyword>
<dbReference type="Proteomes" id="UP000270261">
    <property type="component" value="Unassembled WGS sequence"/>
</dbReference>
<dbReference type="AlphaFoldDB" id="A0A426FSM4"/>
<dbReference type="RefSeq" id="WP_125095135.1">
    <property type="nucleotide sequence ID" value="NZ_RRUE01000001.1"/>
</dbReference>
<evidence type="ECO:0000256" key="2">
    <source>
        <dbReference type="SAM" id="SignalP"/>
    </source>
</evidence>
<dbReference type="Pfam" id="PF16068">
    <property type="entry name" value="DUF4810"/>
    <property type="match status" value="1"/>
</dbReference>